<reference evidence="2 3" key="1">
    <citation type="journal article" date="2015" name="J. Microbiol.">
        <title>Sphingosinicella ginsenosidimutans sp. nov., with ginsenoside converting activity.</title>
        <authorList>
            <person name="Kim J.K."/>
            <person name="Kang M.S."/>
            <person name="Park S.C."/>
            <person name="Kim K.M."/>
            <person name="Choi K."/>
            <person name="Yoon M.H."/>
            <person name="Im W.T."/>
        </authorList>
    </citation>
    <scope>NUCLEOTIDE SEQUENCE [LARGE SCALE GENOMIC DNA]</scope>
    <source>
        <strain evidence="2 3">BS-11</strain>
    </source>
</reference>
<accession>A0A5C6TQB3</accession>
<name>A0A5C6TQB3_9SPHN</name>
<dbReference type="InterPro" id="IPR009875">
    <property type="entry name" value="PilZ_domain"/>
</dbReference>
<protein>
    <submittedName>
        <fullName evidence="2">PilZ domain-containing protein</fullName>
    </submittedName>
</protein>
<evidence type="ECO:0000313" key="2">
    <source>
        <dbReference type="EMBL" id="TXC62429.1"/>
    </source>
</evidence>
<evidence type="ECO:0000313" key="3">
    <source>
        <dbReference type="Proteomes" id="UP000321249"/>
    </source>
</evidence>
<dbReference type="SUPFAM" id="SSF141371">
    <property type="entry name" value="PilZ domain-like"/>
    <property type="match status" value="1"/>
</dbReference>
<evidence type="ECO:0000259" key="1">
    <source>
        <dbReference type="Pfam" id="PF07238"/>
    </source>
</evidence>
<dbReference type="GO" id="GO:0035438">
    <property type="term" value="F:cyclic-di-GMP binding"/>
    <property type="evidence" value="ECO:0007669"/>
    <property type="project" value="InterPro"/>
</dbReference>
<dbReference type="AlphaFoldDB" id="A0A5C6TQB3"/>
<gene>
    <name evidence="2" type="ORF">FRZ32_01420</name>
</gene>
<dbReference type="EMBL" id="VOQQ01000001">
    <property type="protein sequence ID" value="TXC62429.1"/>
    <property type="molecule type" value="Genomic_DNA"/>
</dbReference>
<organism evidence="2 3">
    <name type="scientific">Allosphingosinicella ginsenosidimutans</name>
    <dbReference type="NCBI Taxonomy" id="1176539"/>
    <lineage>
        <taxon>Bacteria</taxon>
        <taxon>Pseudomonadati</taxon>
        <taxon>Pseudomonadota</taxon>
        <taxon>Alphaproteobacteria</taxon>
        <taxon>Sphingomonadales</taxon>
        <taxon>Sphingomonadaceae</taxon>
        <taxon>Allosphingosinicella</taxon>
    </lineage>
</organism>
<feature type="domain" description="PilZ" evidence="1">
    <location>
        <begin position="35"/>
        <end position="122"/>
    </location>
</feature>
<comment type="caution">
    <text evidence="2">The sequence shown here is derived from an EMBL/GenBank/DDBJ whole genome shotgun (WGS) entry which is preliminary data.</text>
</comment>
<keyword evidence="3" id="KW-1185">Reference proteome</keyword>
<proteinExistence type="predicted"/>
<sequence length="154" mass="17492">MFGLQDHRSVGLRDWANELRSVVGLGPEDEAPLADRRHCERCDFIGRDVAIRSRRTQAVLHLKDVSRHGAAGISDTPFAVGATVFVQLKKPRFFAAEVRWVRNFMIGLEFYRPLEPELVERLHASHLASRNERAREEAAMWAAFALDEPAQSKN</sequence>
<dbReference type="Pfam" id="PF07238">
    <property type="entry name" value="PilZ"/>
    <property type="match status" value="1"/>
</dbReference>
<dbReference type="Proteomes" id="UP000321249">
    <property type="component" value="Unassembled WGS sequence"/>
</dbReference>